<keyword evidence="4 5" id="KW-0472">Membrane</keyword>
<evidence type="ECO:0000313" key="9">
    <source>
        <dbReference type="Proteomes" id="UP000437638"/>
    </source>
</evidence>
<keyword evidence="9" id="KW-1185">Reference proteome</keyword>
<evidence type="ECO:0000256" key="6">
    <source>
        <dbReference type="SAM" id="SignalP"/>
    </source>
</evidence>
<evidence type="ECO:0000259" key="7">
    <source>
        <dbReference type="Pfam" id="PF00924"/>
    </source>
</evidence>
<feature type="transmembrane region" description="Helical" evidence="5">
    <location>
        <begin position="205"/>
        <end position="232"/>
    </location>
</feature>
<dbReference type="Proteomes" id="UP000437638">
    <property type="component" value="Unassembled WGS sequence"/>
</dbReference>
<evidence type="ECO:0000256" key="4">
    <source>
        <dbReference type="ARBA" id="ARBA00023136"/>
    </source>
</evidence>
<feature type="domain" description="Mechanosensitive ion channel MscS" evidence="7">
    <location>
        <begin position="380"/>
        <end position="445"/>
    </location>
</feature>
<dbReference type="AlphaFoldDB" id="A0A7X3H1W4"/>
<dbReference type="GO" id="GO:0008381">
    <property type="term" value="F:mechanosensitive monoatomic ion channel activity"/>
    <property type="evidence" value="ECO:0007669"/>
    <property type="project" value="UniProtKB-ARBA"/>
</dbReference>
<dbReference type="EMBL" id="WTKP01000008">
    <property type="protein sequence ID" value="MWJ29017.1"/>
    <property type="molecule type" value="Genomic_DNA"/>
</dbReference>
<feature type="transmembrane region" description="Helical" evidence="5">
    <location>
        <begin position="332"/>
        <end position="350"/>
    </location>
</feature>
<dbReference type="InterPro" id="IPR006685">
    <property type="entry name" value="MscS_channel_2nd"/>
</dbReference>
<dbReference type="PROSITE" id="PS51257">
    <property type="entry name" value="PROKAR_LIPOPROTEIN"/>
    <property type="match status" value="1"/>
</dbReference>
<dbReference type="InterPro" id="IPR023408">
    <property type="entry name" value="MscS_beta-dom_sf"/>
</dbReference>
<feature type="transmembrane region" description="Helical" evidence="5">
    <location>
        <begin position="277"/>
        <end position="299"/>
    </location>
</feature>
<evidence type="ECO:0000313" key="8">
    <source>
        <dbReference type="EMBL" id="MWJ29017.1"/>
    </source>
</evidence>
<feature type="chain" id="PRO_5031146550" evidence="6">
    <location>
        <begin position="23"/>
        <end position="558"/>
    </location>
</feature>
<dbReference type="InterPro" id="IPR010920">
    <property type="entry name" value="LSM_dom_sf"/>
</dbReference>
<feature type="transmembrane region" description="Helical" evidence="5">
    <location>
        <begin position="362"/>
        <end position="388"/>
    </location>
</feature>
<dbReference type="Gene3D" id="1.10.287.1260">
    <property type="match status" value="1"/>
</dbReference>
<dbReference type="Gene3D" id="2.30.30.60">
    <property type="match status" value="1"/>
</dbReference>
<dbReference type="SUPFAM" id="SSF50182">
    <property type="entry name" value="Sm-like ribonucleoproteins"/>
    <property type="match status" value="1"/>
</dbReference>
<dbReference type="PANTHER" id="PTHR30566">
    <property type="entry name" value="YNAI-RELATED MECHANOSENSITIVE ION CHANNEL"/>
    <property type="match status" value="1"/>
</dbReference>
<evidence type="ECO:0000256" key="1">
    <source>
        <dbReference type="ARBA" id="ARBA00004370"/>
    </source>
</evidence>
<keyword evidence="3 5" id="KW-1133">Transmembrane helix</keyword>
<dbReference type="GO" id="GO:0016020">
    <property type="term" value="C:membrane"/>
    <property type="evidence" value="ECO:0007669"/>
    <property type="project" value="UniProtKB-SubCell"/>
</dbReference>
<evidence type="ECO:0000256" key="5">
    <source>
        <dbReference type="SAM" id="Phobius"/>
    </source>
</evidence>
<organism evidence="8 9">
    <name type="scientific">Vreelandella zhuhanensis</name>
    <dbReference type="NCBI Taxonomy" id="2684210"/>
    <lineage>
        <taxon>Bacteria</taxon>
        <taxon>Pseudomonadati</taxon>
        <taxon>Pseudomonadota</taxon>
        <taxon>Gammaproteobacteria</taxon>
        <taxon>Oceanospirillales</taxon>
        <taxon>Halomonadaceae</taxon>
        <taxon>Vreelandella</taxon>
    </lineage>
</organism>
<comment type="caution">
    <text evidence="8">The sequence shown here is derived from an EMBL/GenBank/DDBJ whole genome shotgun (WGS) entry which is preliminary data.</text>
</comment>
<accession>A0A7X3H1W4</accession>
<gene>
    <name evidence="8" type="ORF">GPM19_12545</name>
</gene>
<comment type="subcellular location">
    <subcellularLocation>
        <location evidence="1">Membrane</location>
    </subcellularLocation>
</comment>
<protein>
    <submittedName>
        <fullName evidence="8">Mechanosensitive ion channel</fullName>
    </submittedName>
</protein>
<evidence type="ECO:0000256" key="2">
    <source>
        <dbReference type="ARBA" id="ARBA00022692"/>
    </source>
</evidence>
<sequence length="558" mass="63111">MRVRYSWVIFAVILMFSCASFAQDEEESERLWFSADSLNEGLGEVPEEVERSTPREAIRSFIELTENDEHSAAAHILNLSDIPASEQKSRGSRLAMQLSSVLRRGEWINISSLPGRQDALVQDPSGQHPRAGEPRRYLEVVSLKAQGQTYDVHLTRYKVAEQDPVWLISPETVDIIPILYEKFGPSWIEQYIPERYKQSLGMLQLWEWIAIPVFLVLIGSLGFGVYALVGLVKRWLPPGMYSMFAGRIGMPMAFIVMAIVTQILLGYVVSFSGAGTTFFRLLLAVITAWGAALIALHLVDTMLLKVTARLVGDIDDTKYKDERKLLTSLYTLRRTIILVTVVAAVIYVLIKIEIFETLGTTLLASASVAAVLAGIAGQAVLGNIMASFQVSLAKPIRIGDSILFEGQWCYVEGIFYTYIRLRVWDDRRLIVPVKYFVSQPFENWSAKSAKTYRNIVLTLHLNADVEYLREKFKTFAKQEEGVIEHDKLLCFVTGQTAAAQEITFYLMTPEPMAGWVAEMNVREKLLAFIRDNHPEWWPRDVVVISQQDVTRGDEKSDH</sequence>
<proteinExistence type="predicted"/>
<dbReference type="RefSeq" id="WP_160419362.1">
    <property type="nucleotide sequence ID" value="NZ_WTKP01000008.1"/>
</dbReference>
<keyword evidence="2 5" id="KW-0812">Transmembrane</keyword>
<evidence type="ECO:0000256" key="3">
    <source>
        <dbReference type="ARBA" id="ARBA00022989"/>
    </source>
</evidence>
<keyword evidence="6" id="KW-0732">Signal</keyword>
<name>A0A7X3H1W4_9GAMM</name>
<dbReference type="PANTHER" id="PTHR30566:SF25">
    <property type="entry name" value="INNER MEMBRANE PROTEIN"/>
    <property type="match status" value="1"/>
</dbReference>
<reference evidence="8 9" key="1">
    <citation type="submission" date="2019-12" db="EMBL/GenBank/DDBJ databases">
        <title>Halomonas rutogse sp. nov. isolated from two lakes on Tibetan Plateau.</title>
        <authorList>
            <person name="Gao P."/>
        </authorList>
    </citation>
    <scope>NUCLEOTIDE SEQUENCE [LARGE SCALE GENOMIC DNA]</scope>
    <source>
        <strain evidence="8 9">ZH2S</strain>
    </source>
</reference>
<dbReference type="Pfam" id="PF00924">
    <property type="entry name" value="MS_channel_2nd"/>
    <property type="match status" value="1"/>
</dbReference>
<feature type="signal peptide" evidence="6">
    <location>
        <begin position="1"/>
        <end position="22"/>
    </location>
</feature>
<feature type="transmembrane region" description="Helical" evidence="5">
    <location>
        <begin position="244"/>
        <end position="265"/>
    </location>
</feature>